<evidence type="ECO:0000259" key="1">
    <source>
        <dbReference type="Pfam" id="PF01494"/>
    </source>
</evidence>
<dbReference type="AlphaFoldDB" id="A0A2R7YUQ0"/>
<dbReference type="EMBL" id="PYXZ01000007">
    <property type="protein sequence ID" value="PUA80140.1"/>
    <property type="molecule type" value="Genomic_DNA"/>
</dbReference>
<dbReference type="InterPro" id="IPR002938">
    <property type="entry name" value="FAD-bd"/>
</dbReference>
<proteinExistence type="predicted"/>
<sequence>MTGAMSSHEDWDVVVVGAGPAGSAAALAALAEDPGLRVLLLDRSDFPRDKSCGDGIAPHVLDALASVGAADVVAGWTPLRRLELSHGDVRVEGDMAREVHVVPRQVFDARLVERATGAGAVLRRHRVTSLDLDPLVVSGSLRARVVIGADGAGSLVRRRLTDRRGEPRAIAIRGYAPTTPELLGRQVIRYGDRRQPSYAWAFDRGDGLVNVGYGELLPGDRRRSPAPSRALLLEQLEQLVPGAATTGGDWKGHHLPLSGWRWHQPDGRVLLAGDAAGLVNPMTGEGIYYAVATGISAGRTAARALAVGTADDAGAMHRRDVRRLLGSHLRHTWVSSRLAQSPAVVDAGIRAAGRDRHVFDTLVEIGLGDGRIDTGLVRGLVGSLVRPSHHPRATMELS</sequence>
<dbReference type="OrthoDB" id="9795712at2"/>
<feature type="domain" description="FAD-binding" evidence="1">
    <location>
        <begin position="11"/>
        <end position="164"/>
    </location>
</feature>
<gene>
    <name evidence="2" type="ORF">C7S10_16500</name>
</gene>
<dbReference type="InterPro" id="IPR036188">
    <property type="entry name" value="FAD/NAD-bd_sf"/>
</dbReference>
<dbReference type="SUPFAM" id="SSF51905">
    <property type="entry name" value="FAD/NAD(P)-binding domain"/>
    <property type="match status" value="1"/>
</dbReference>
<dbReference type="PRINTS" id="PR00420">
    <property type="entry name" value="RNGMNOXGNASE"/>
</dbReference>
<keyword evidence="2" id="KW-0456">Lyase</keyword>
<comment type="caution">
    <text evidence="2">The sequence shown here is derived from an EMBL/GenBank/DDBJ whole genome shotgun (WGS) entry which is preliminary data.</text>
</comment>
<dbReference type="Gene3D" id="3.50.50.60">
    <property type="entry name" value="FAD/NAD(P)-binding domain"/>
    <property type="match status" value="1"/>
</dbReference>
<dbReference type="GO" id="GO:0071949">
    <property type="term" value="F:FAD binding"/>
    <property type="evidence" value="ECO:0007669"/>
    <property type="project" value="InterPro"/>
</dbReference>
<dbReference type="PANTHER" id="PTHR42685">
    <property type="entry name" value="GERANYLGERANYL DIPHOSPHATE REDUCTASE"/>
    <property type="match status" value="1"/>
</dbReference>
<protein>
    <submittedName>
        <fullName evidence="2">Hyaluronate lyase</fullName>
    </submittedName>
</protein>
<keyword evidence="3" id="KW-1185">Reference proteome</keyword>
<dbReference type="InterPro" id="IPR050407">
    <property type="entry name" value="Geranylgeranyl_reductase"/>
</dbReference>
<name>A0A2R7YUQ0_9ACTN</name>
<dbReference type="PANTHER" id="PTHR42685:SF22">
    <property type="entry name" value="CONDITIONED MEDIUM FACTOR RECEPTOR 1"/>
    <property type="match status" value="1"/>
</dbReference>
<dbReference type="GO" id="GO:0016829">
    <property type="term" value="F:lyase activity"/>
    <property type="evidence" value="ECO:0007669"/>
    <property type="project" value="UniProtKB-KW"/>
</dbReference>
<reference evidence="2 3" key="1">
    <citation type="submission" date="2018-03" db="EMBL/GenBank/DDBJ databases">
        <authorList>
            <person name="Keele B.F."/>
        </authorList>
    </citation>
    <scope>NUCLEOTIDE SEQUENCE [LARGE SCALE GENOMIC DNA]</scope>
    <source>
        <strain evidence="2 3">IB-3</strain>
    </source>
</reference>
<accession>A0A2R7YUQ0</accession>
<evidence type="ECO:0000313" key="3">
    <source>
        <dbReference type="Proteomes" id="UP000244867"/>
    </source>
</evidence>
<evidence type="ECO:0000313" key="2">
    <source>
        <dbReference type="EMBL" id="PUA80140.1"/>
    </source>
</evidence>
<dbReference type="GO" id="GO:0016628">
    <property type="term" value="F:oxidoreductase activity, acting on the CH-CH group of donors, NAD or NADP as acceptor"/>
    <property type="evidence" value="ECO:0007669"/>
    <property type="project" value="InterPro"/>
</dbReference>
<organism evidence="2 3">
    <name type="scientific">Nocardioides currus</name>
    <dbReference type="NCBI Taxonomy" id="2133958"/>
    <lineage>
        <taxon>Bacteria</taxon>
        <taxon>Bacillati</taxon>
        <taxon>Actinomycetota</taxon>
        <taxon>Actinomycetes</taxon>
        <taxon>Propionibacteriales</taxon>
        <taxon>Nocardioidaceae</taxon>
        <taxon>Nocardioides</taxon>
    </lineage>
</organism>
<dbReference type="InterPro" id="IPR011777">
    <property type="entry name" value="Geranylgeranyl_Rdtase_fam"/>
</dbReference>
<dbReference type="Proteomes" id="UP000244867">
    <property type="component" value="Unassembled WGS sequence"/>
</dbReference>
<dbReference type="NCBIfam" id="TIGR02032">
    <property type="entry name" value="GG-red-SF"/>
    <property type="match status" value="1"/>
</dbReference>
<dbReference type="Pfam" id="PF01494">
    <property type="entry name" value="FAD_binding_3"/>
    <property type="match status" value="1"/>
</dbReference>